<sequence length="47" mass="5023">MAHHAALLGDADLLKKQVEAGVLVHAGYSDVKRIIEAIRSSLQARGL</sequence>
<organism evidence="1 2">
    <name type="scientific">Starkeya nomas</name>
    <dbReference type="NCBI Taxonomy" id="2666134"/>
    <lineage>
        <taxon>Bacteria</taxon>
        <taxon>Pseudomonadati</taxon>
        <taxon>Pseudomonadota</taxon>
        <taxon>Alphaproteobacteria</taxon>
        <taxon>Hyphomicrobiales</taxon>
        <taxon>Xanthobacteraceae</taxon>
        <taxon>Starkeya</taxon>
    </lineage>
</organism>
<gene>
    <name evidence="1" type="ORF">STARVERO_01226</name>
</gene>
<reference evidence="1 2" key="1">
    <citation type="submission" date="2019-12" db="EMBL/GenBank/DDBJ databases">
        <authorList>
            <person name="Reyes-Prieto M."/>
        </authorList>
    </citation>
    <scope>NUCLEOTIDE SEQUENCE [LARGE SCALE GENOMIC DNA]</scope>
    <source>
        <strain evidence="1">HF14-78462</strain>
    </source>
</reference>
<accession>A0A5S9NJL2</accession>
<keyword evidence="2" id="KW-1185">Reference proteome</keyword>
<evidence type="ECO:0000313" key="2">
    <source>
        <dbReference type="Proteomes" id="UP000433050"/>
    </source>
</evidence>
<dbReference type="RefSeq" id="WP_159598257.1">
    <property type="nucleotide sequence ID" value="NZ_CACSAS010000001.1"/>
</dbReference>
<dbReference type="AlphaFoldDB" id="A0A5S9NJL2"/>
<protein>
    <submittedName>
        <fullName evidence="1">Uncharacterized protein</fullName>
    </submittedName>
</protein>
<proteinExistence type="predicted"/>
<dbReference type="Proteomes" id="UP000433050">
    <property type="component" value="Unassembled WGS sequence"/>
</dbReference>
<name>A0A5S9NJL2_9HYPH</name>
<evidence type="ECO:0000313" key="1">
    <source>
        <dbReference type="EMBL" id="CAA0090822.1"/>
    </source>
</evidence>
<dbReference type="EMBL" id="CACSAS010000001">
    <property type="protein sequence ID" value="CAA0090822.1"/>
    <property type="molecule type" value="Genomic_DNA"/>
</dbReference>